<reference evidence="2" key="1">
    <citation type="submission" date="2022-09" db="EMBL/GenBank/DDBJ databases">
        <title>Fusarium specimens isolated from Avocado Roots.</title>
        <authorList>
            <person name="Stajich J."/>
            <person name="Roper C."/>
            <person name="Heimlech-Rivalta G."/>
        </authorList>
    </citation>
    <scope>NUCLEOTIDE SEQUENCE</scope>
    <source>
        <strain evidence="2">CF00136</strain>
    </source>
</reference>
<feature type="region of interest" description="Disordered" evidence="1">
    <location>
        <begin position="1"/>
        <end position="21"/>
    </location>
</feature>
<evidence type="ECO:0000256" key="1">
    <source>
        <dbReference type="SAM" id="MobiDB-lite"/>
    </source>
</evidence>
<sequence length="107" mass="12034">MANEWFDSGEDSAKGVGKKRKCSFPEELSCSLEATKKAKTAHTAVHFPTPISTPNDSVVAPPLGRPLPLKRIYLDLLSYRRTVTSVVEWLDELPFVFNDVDDRRRDA</sequence>
<keyword evidence="3" id="KW-1185">Reference proteome</keyword>
<comment type="caution">
    <text evidence="2">The sequence shown here is derived from an EMBL/GenBank/DDBJ whole genome shotgun (WGS) entry which is preliminary data.</text>
</comment>
<proteinExistence type="predicted"/>
<dbReference type="AlphaFoldDB" id="A0A9W8RLQ2"/>
<gene>
    <name evidence="2" type="ORF">NW762_012901</name>
</gene>
<name>A0A9W8RLQ2_9HYPO</name>
<dbReference type="EMBL" id="JAOQAZ010000037">
    <property type="protein sequence ID" value="KAJ4248131.1"/>
    <property type="molecule type" value="Genomic_DNA"/>
</dbReference>
<evidence type="ECO:0000313" key="2">
    <source>
        <dbReference type="EMBL" id="KAJ4248131.1"/>
    </source>
</evidence>
<protein>
    <submittedName>
        <fullName evidence="2">Uncharacterized protein</fullName>
    </submittedName>
</protein>
<accession>A0A9W8RLQ2</accession>
<organism evidence="2 3">
    <name type="scientific">Fusarium torreyae</name>
    <dbReference type="NCBI Taxonomy" id="1237075"/>
    <lineage>
        <taxon>Eukaryota</taxon>
        <taxon>Fungi</taxon>
        <taxon>Dikarya</taxon>
        <taxon>Ascomycota</taxon>
        <taxon>Pezizomycotina</taxon>
        <taxon>Sordariomycetes</taxon>
        <taxon>Hypocreomycetidae</taxon>
        <taxon>Hypocreales</taxon>
        <taxon>Nectriaceae</taxon>
        <taxon>Fusarium</taxon>
    </lineage>
</organism>
<dbReference type="Proteomes" id="UP001152049">
    <property type="component" value="Unassembled WGS sequence"/>
</dbReference>
<evidence type="ECO:0000313" key="3">
    <source>
        <dbReference type="Proteomes" id="UP001152049"/>
    </source>
</evidence>